<accession>A0ACC1MZV6</accession>
<evidence type="ECO:0000313" key="1">
    <source>
        <dbReference type="EMBL" id="KAJ2972522.1"/>
    </source>
</evidence>
<comment type="caution">
    <text evidence="1">The sequence shown here is derived from an EMBL/GenBank/DDBJ whole genome shotgun (WGS) entry which is preliminary data.</text>
</comment>
<evidence type="ECO:0000313" key="2">
    <source>
        <dbReference type="Proteomes" id="UP001143910"/>
    </source>
</evidence>
<sequence length="262" mass="29748">MTAFENHTASSHASYVRIPCIVFFAVTPIFVLIRVYNRISRRTGLGWDDWTILISYFCTLLVMIFMMVSVAAGFGQHIRSLSKERRIKALQMFYIAQIFYKLTINLTKTSILLLYRRIFVQQWFCYSCNTMICIVLAYCIATTMASIFQCTPVPLAWDKSIHHGSCISMIKNWYANAGFAIATDVLILGLPMQPIWTSRLPINQKRALMLIFLLGGFVTVTSILRATTLNFSITSPDVTYDVASTLWTMIEINVAIICACLP</sequence>
<keyword evidence="2" id="KW-1185">Reference proteome</keyword>
<proteinExistence type="predicted"/>
<dbReference type="EMBL" id="JANJQO010001132">
    <property type="protein sequence ID" value="KAJ2972522.1"/>
    <property type="molecule type" value="Genomic_DNA"/>
</dbReference>
<name>A0ACC1MZV6_9HYPO</name>
<gene>
    <name evidence="1" type="ORF">NQ176_g7106</name>
</gene>
<organism evidence="1 2">
    <name type="scientific">Zarea fungicola</name>
    <dbReference type="NCBI Taxonomy" id="93591"/>
    <lineage>
        <taxon>Eukaryota</taxon>
        <taxon>Fungi</taxon>
        <taxon>Dikarya</taxon>
        <taxon>Ascomycota</taxon>
        <taxon>Pezizomycotina</taxon>
        <taxon>Sordariomycetes</taxon>
        <taxon>Hypocreomycetidae</taxon>
        <taxon>Hypocreales</taxon>
        <taxon>Cordycipitaceae</taxon>
        <taxon>Zarea</taxon>
    </lineage>
</organism>
<dbReference type="Proteomes" id="UP001143910">
    <property type="component" value="Unassembled WGS sequence"/>
</dbReference>
<reference evidence="1" key="1">
    <citation type="submission" date="2022-08" db="EMBL/GenBank/DDBJ databases">
        <title>Genome Sequence of Lecanicillium fungicola.</title>
        <authorList>
            <person name="Buettner E."/>
        </authorList>
    </citation>
    <scope>NUCLEOTIDE SEQUENCE</scope>
    <source>
        <strain evidence="1">Babe33</strain>
    </source>
</reference>
<protein>
    <submittedName>
        <fullName evidence="1">Uncharacterized protein</fullName>
    </submittedName>
</protein>